<evidence type="ECO:0000256" key="3">
    <source>
        <dbReference type="ARBA" id="ARBA00022692"/>
    </source>
</evidence>
<dbReference type="InterPro" id="IPR011701">
    <property type="entry name" value="MFS"/>
</dbReference>
<reference evidence="10" key="1">
    <citation type="submission" date="2019-06" db="EMBL/GenBank/DDBJ databases">
        <authorList>
            <person name="Broberg M."/>
        </authorList>
    </citation>
    <scope>NUCLEOTIDE SEQUENCE [LARGE SCALE GENOMIC DNA]</scope>
</reference>
<evidence type="ECO:0000313" key="9">
    <source>
        <dbReference type="EMBL" id="CAG9977939.1"/>
    </source>
</evidence>
<feature type="transmembrane region" description="Helical" evidence="7">
    <location>
        <begin position="339"/>
        <end position="359"/>
    </location>
</feature>
<feature type="transmembrane region" description="Helical" evidence="7">
    <location>
        <begin position="140"/>
        <end position="159"/>
    </location>
</feature>
<dbReference type="PROSITE" id="PS50850">
    <property type="entry name" value="MFS"/>
    <property type="match status" value="1"/>
</dbReference>
<keyword evidence="10" id="KW-1185">Reference proteome</keyword>
<feature type="transmembrane region" description="Helical" evidence="7">
    <location>
        <begin position="466"/>
        <end position="489"/>
    </location>
</feature>
<dbReference type="OrthoDB" id="10021397at2759"/>
<feature type="transmembrane region" description="Helical" evidence="7">
    <location>
        <begin position="405"/>
        <end position="423"/>
    </location>
</feature>
<accession>A0A9N9U7S0</accession>
<name>A0A9N9U7S0_9HYPO</name>
<comment type="subcellular location">
    <subcellularLocation>
        <location evidence="1">Membrane</location>
        <topology evidence="1">Multi-pass membrane protein</topology>
    </subcellularLocation>
</comment>
<feature type="transmembrane region" description="Helical" evidence="7">
    <location>
        <begin position="197"/>
        <end position="216"/>
    </location>
</feature>
<evidence type="ECO:0000256" key="4">
    <source>
        <dbReference type="ARBA" id="ARBA00022989"/>
    </source>
</evidence>
<dbReference type="Pfam" id="PF07690">
    <property type="entry name" value="MFS_1"/>
    <property type="match status" value="2"/>
</dbReference>
<protein>
    <recommendedName>
        <fullName evidence="8">Major facilitator superfamily (MFS) profile domain-containing protein</fullName>
    </recommendedName>
</protein>
<dbReference type="GO" id="GO:0022857">
    <property type="term" value="F:transmembrane transporter activity"/>
    <property type="evidence" value="ECO:0007669"/>
    <property type="project" value="InterPro"/>
</dbReference>
<dbReference type="FunFam" id="1.20.1250.20:FF:000196">
    <property type="entry name" value="MFS toxin efflux pump (AflT)"/>
    <property type="match status" value="1"/>
</dbReference>
<feature type="compositionally biased region" description="Acidic residues" evidence="6">
    <location>
        <begin position="51"/>
        <end position="61"/>
    </location>
</feature>
<feature type="transmembrane region" description="Helical" evidence="7">
    <location>
        <begin position="296"/>
        <end position="318"/>
    </location>
</feature>
<feature type="transmembrane region" description="Helical" evidence="7">
    <location>
        <begin position="435"/>
        <end position="454"/>
    </location>
</feature>
<feature type="domain" description="Major facilitator superfamily (MFS) profile" evidence="8">
    <location>
        <begin position="75"/>
        <end position="573"/>
    </location>
</feature>
<feature type="transmembrane region" description="Helical" evidence="7">
    <location>
        <begin position="228"/>
        <end position="248"/>
    </location>
</feature>
<feature type="transmembrane region" description="Helical" evidence="7">
    <location>
        <begin position="269"/>
        <end position="290"/>
    </location>
</feature>
<evidence type="ECO:0000256" key="1">
    <source>
        <dbReference type="ARBA" id="ARBA00004141"/>
    </source>
</evidence>
<keyword evidence="4 7" id="KW-1133">Transmembrane helix</keyword>
<keyword evidence="3 7" id="KW-0812">Transmembrane</keyword>
<dbReference type="CDD" id="cd17502">
    <property type="entry name" value="MFS_Azr1_MDR_like"/>
    <property type="match status" value="1"/>
</dbReference>
<evidence type="ECO:0000256" key="2">
    <source>
        <dbReference type="ARBA" id="ARBA00022448"/>
    </source>
</evidence>
<dbReference type="FunFam" id="1.20.1720.10:FF:000012">
    <property type="entry name" value="MFS toxin efflux pump (AflT)"/>
    <property type="match status" value="1"/>
</dbReference>
<sequence length="573" mass="60324">MATLAPLKELGNETDPRSSSASTLASHLASPQAKEVDEESSDEKRAASTKEEEDVAGSNDPDDIEYPTGIKMFFIVVALVLSIFLLSLDMTIVATAIPKITDEFKGLDKAGWYGAAFFMTVGAFQSTWGKIYKYFPLKTSFLIAIFIFELGSVICGAAPSAEALIAGRAIAGLGAAGLGAGAYTIIAFAAPPKNRPAFTGIIGAAYGFASVIGPLLGGAFTDNVSWRWCFYINLPIGGVSAGIILLFFQTPKHAVPEQAPLLEKLRQMDLPGVALVMGGVVAYLLGVQYGGVAHPWNSSVVIGLLVGFVAIVAAWAGLQWLQGERSMVPPRLAKERTNYVMSAFAFVFAGGFFAAIYYIPVYFQSVHGTSPTMSGVRNLPMIIAVTISTIASGALVSATGYYQPLLIAGGAMATVGSGLLYLLDTNSSTGQWIGYQILAGAGWGLAFQIPMIAVQGTVDPKDLASATGMLLFFQGLGGAFLVSGSQAAFVNQMIAKVMSLNPGVDRALLVLTGATEIRNVFPSEQQHDVIDGYMTGLKVVFAMCIACSGLATLIGFGTRWQRLSQDKRGGAMA</sequence>
<feature type="transmembrane region" description="Helical" evidence="7">
    <location>
        <begin position="110"/>
        <end position="128"/>
    </location>
</feature>
<comment type="caution">
    <text evidence="9">The sequence shown here is derived from an EMBL/GenBank/DDBJ whole genome shotgun (WGS) entry which is preliminary data.</text>
</comment>
<feature type="transmembrane region" description="Helical" evidence="7">
    <location>
        <begin position="73"/>
        <end position="98"/>
    </location>
</feature>
<feature type="region of interest" description="Disordered" evidence="6">
    <location>
        <begin position="1"/>
        <end position="61"/>
    </location>
</feature>
<proteinExistence type="predicted"/>
<feature type="transmembrane region" description="Helical" evidence="7">
    <location>
        <begin position="379"/>
        <end position="398"/>
    </location>
</feature>
<dbReference type="PANTHER" id="PTHR23501">
    <property type="entry name" value="MAJOR FACILITATOR SUPERFAMILY"/>
    <property type="match status" value="1"/>
</dbReference>
<dbReference type="Proteomes" id="UP000754883">
    <property type="component" value="Unassembled WGS sequence"/>
</dbReference>
<dbReference type="AlphaFoldDB" id="A0A9N9U7S0"/>
<keyword evidence="2" id="KW-0813">Transport</keyword>
<feature type="transmembrane region" description="Helical" evidence="7">
    <location>
        <begin position="165"/>
        <end position="190"/>
    </location>
</feature>
<evidence type="ECO:0000256" key="5">
    <source>
        <dbReference type="ARBA" id="ARBA00023136"/>
    </source>
</evidence>
<dbReference type="Gene3D" id="1.20.1250.20">
    <property type="entry name" value="MFS general substrate transporter like domains"/>
    <property type="match status" value="2"/>
</dbReference>
<gene>
    <name evidence="9" type="ORF">CBYS24578_00008975</name>
</gene>
<reference evidence="9 10" key="2">
    <citation type="submission" date="2021-10" db="EMBL/GenBank/DDBJ databases">
        <authorList>
            <person name="Piombo E."/>
        </authorList>
    </citation>
    <scope>NUCLEOTIDE SEQUENCE [LARGE SCALE GENOMIC DNA]</scope>
</reference>
<evidence type="ECO:0000313" key="10">
    <source>
        <dbReference type="Proteomes" id="UP000754883"/>
    </source>
</evidence>
<dbReference type="PANTHER" id="PTHR23501:SF177">
    <property type="entry name" value="MAJOR FACILITATOR SUPERFAMILY (MFS) PROFILE DOMAIN-CONTAINING PROTEIN-RELATED"/>
    <property type="match status" value="1"/>
</dbReference>
<keyword evidence="5 7" id="KW-0472">Membrane</keyword>
<dbReference type="EMBL" id="CABFNO020001298">
    <property type="protein sequence ID" value="CAG9977939.1"/>
    <property type="molecule type" value="Genomic_DNA"/>
</dbReference>
<evidence type="ECO:0000259" key="8">
    <source>
        <dbReference type="PROSITE" id="PS50850"/>
    </source>
</evidence>
<feature type="transmembrane region" description="Helical" evidence="7">
    <location>
        <begin position="539"/>
        <end position="558"/>
    </location>
</feature>
<evidence type="ECO:0000256" key="6">
    <source>
        <dbReference type="SAM" id="MobiDB-lite"/>
    </source>
</evidence>
<dbReference type="SUPFAM" id="SSF103473">
    <property type="entry name" value="MFS general substrate transporter"/>
    <property type="match status" value="2"/>
</dbReference>
<dbReference type="InterPro" id="IPR020846">
    <property type="entry name" value="MFS_dom"/>
</dbReference>
<dbReference type="GO" id="GO:0005886">
    <property type="term" value="C:plasma membrane"/>
    <property type="evidence" value="ECO:0007669"/>
    <property type="project" value="TreeGrafter"/>
</dbReference>
<organism evidence="9 10">
    <name type="scientific">Clonostachys byssicola</name>
    <dbReference type="NCBI Taxonomy" id="160290"/>
    <lineage>
        <taxon>Eukaryota</taxon>
        <taxon>Fungi</taxon>
        <taxon>Dikarya</taxon>
        <taxon>Ascomycota</taxon>
        <taxon>Pezizomycotina</taxon>
        <taxon>Sordariomycetes</taxon>
        <taxon>Hypocreomycetidae</taxon>
        <taxon>Hypocreales</taxon>
        <taxon>Bionectriaceae</taxon>
        <taxon>Clonostachys</taxon>
    </lineage>
</organism>
<evidence type="ECO:0000256" key="7">
    <source>
        <dbReference type="SAM" id="Phobius"/>
    </source>
</evidence>
<feature type="compositionally biased region" description="Low complexity" evidence="6">
    <location>
        <begin position="18"/>
        <end position="30"/>
    </location>
</feature>
<dbReference type="InterPro" id="IPR036259">
    <property type="entry name" value="MFS_trans_sf"/>
</dbReference>